<organism evidence="1 2">
    <name type="scientific">Kaistella jeonii</name>
    <dbReference type="NCBI Taxonomy" id="266749"/>
    <lineage>
        <taxon>Bacteria</taxon>
        <taxon>Pseudomonadati</taxon>
        <taxon>Bacteroidota</taxon>
        <taxon>Flavobacteriia</taxon>
        <taxon>Flavobacteriales</taxon>
        <taxon>Weeksellaceae</taxon>
        <taxon>Chryseobacterium group</taxon>
        <taxon>Kaistella</taxon>
    </lineage>
</organism>
<proteinExistence type="predicted"/>
<sequence length="179" mass="20702">MFGLFSKKKKQLIVHDKIWTTDKAKFEACLEWGKSDPNILFVAWFEETRNSLQLYFQENNLEKEIYLADRLGLMQEDKNFIFVEHHPLQAEEERLATRFGKKEITVLSSLAEPIFELFGSARIIDLLKSMGMKEDEMIEHEMISNSILKAQEKIAAKSAVNISAKSQGEWLMNAGMIKL</sequence>
<dbReference type="OrthoDB" id="678128at2"/>
<evidence type="ECO:0000313" key="2">
    <source>
        <dbReference type="Proteomes" id="UP000031473"/>
    </source>
</evidence>
<reference evidence="1 2" key="1">
    <citation type="submission" date="2014-10" db="EMBL/GenBank/DDBJ databases">
        <title>Kaistella jeonii genome.</title>
        <authorList>
            <person name="Clayton J.T."/>
            <person name="Newman J.D."/>
        </authorList>
    </citation>
    <scope>NUCLEOTIDE SEQUENCE [LARGE SCALE GENOMIC DNA]</scope>
    <source>
        <strain evidence="1 2">DSM 17048</strain>
    </source>
</reference>
<comment type="caution">
    <text evidence="1">The sequence shown here is derived from an EMBL/GenBank/DDBJ whole genome shotgun (WGS) entry which is preliminary data.</text>
</comment>
<dbReference type="Gene3D" id="1.10.3060.10">
    <property type="entry name" value="Helical scaffold and wing domains of SecA"/>
    <property type="match status" value="1"/>
</dbReference>
<keyword evidence="2" id="KW-1185">Reference proteome</keyword>
<accession>A0A0C1D0D0</accession>
<name>A0A0C1D0D0_9FLAO</name>
<evidence type="ECO:0000313" key="1">
    <source>
        <dbReference type="EMBL" id="KIA90121.1"/>
    </source>
</evidence>
<dbReference type="STRING" id="266749.SAMN05421876_102106"/>
<dbReference type="EMBL" id="JSYL01000002">
    <property type="protein sequence ID" value="KIA90121.1"/>
    <property type="molecule type" value="Genomic_DNA"/>
</dbReference>
<dbReference type="RefSeq" id="WP_039350124.1">
    <property type="nucleotide sequence ID" value="NZ_FOLA01000002.1"/>
</dbReference>
<gene>
    <name evidence="1" type="ORF">OA86_05905</name>
</gene>
<protein>
    <submittedName>
        <fullName evidence="1">Uncharacterized protein</fullName>
    </submittedName>
</protein>
<dbReference type="AlphaFoldDB" id="A0A0C1D0D0"/>
<dbReference type="Proteomes" id="UP000031473">
    <property type="component" value="Unassembled WGS sequence"/>
</dbReference>